<keyword evidence="10 15" id="KW-0660">Purine salvage</keyword>
<keyword evidence="7 15" id="KW-0328">Glycosyltransferase</keyword>
<evidence type="ECO:0000256" key="6">
    <source>
        <dbReference type="ARBA" id="ARBA00022490"/>
    </source>
</evidence>
<proteinExistence type="inferred from homology"/>
<dbReference type="GO" id="GO:0052657">
    <property type="term" value="F:guanine phosphoribosyltransferase activity"/>
    <property type="evidence" value="ECO:0007669"/>
    <property type="project" value="RHEA"/>
</dbReference>
<dbReference type="GO" id="GO:0046100">
    <property type="term" value="P:hypoxanthine metabolic process"/>
    <property type="evidence" value="ECO:0007669"/>
    <property type="project" value="TreeGrafter"/>
</dbReference>
<evidence type="ECO:0000256" key="15">
    <source>
        <dbReference type="RuleBase" id="RU364099"/>
    </source>
</evidence>
<keyword evidence="9 15" id="KW-0479">Metal-binding</keyword>
<dbReference type="PANTHER" id="PTHR43340:SF1">
    <property type="entry name" value="HYPOXANTHINE PHOSPHORIBOSYLTRANSFERASE"/>
    <property type="match status" value="1"/>
</dbReference>
<dbReference type="EC" id="2.4.2.8" evidence="5 15"/>
<comment type="pathway">
    <text evidence="3 15">Purine metabolism; IMP biosynthesis via salvage pathway; IMP from hypoxanthine: step 1/1.</text>
</comment>
<dbReference type="GO" id="GO:0005829">
    <property type="term" value="C:cytosol"/>
    <property type="evidence" value="ECO:0007669"/>
    <property type="project" value="TreeGrafter"/>
</dbReference>
<dbReference type="AlphaFoldDB" id="A0A315ZAL8"/>
<evidence type="ECO:0000256" key="14">
    <source>
        <dbReference type="ARBA" id="ARBA00049402"/>
    </source>
</evidence>
<keyword evidence="18" id="KW-1185">Reference proteome</keyword>
<dbReference type="PANTHER" id="PTHR43340">
    <property type="entry name" value="HYPOXANTHINE-GUANINE PHOSPHORIBOSYLTRANSFERASE"/>
    <property type="match status" value="1"/>
</dbReference>
<dbReference type="GO" id="GO:0004422">
    <property type="term" value="F:hypoxanthine phosphoribosyltransferase activity"/>
    <property type="evidence" value="ECO:0007669"/>
    <property type="project" value="InterPro"/>
</dbReference>
<accession>A0A315ZAL8</accession>
<dbReference type="GO" id="GO:0006178">
    <property type="term" value="P:guanine salvage"/>
    <property type="evidence" value="ECO:0007669"/>
    <property type="project" value="TreeGrafter"/>
</dbReference>
<evidence type="ECO:0000256" key="11">
    <source>
        <dbReference type="ARBA" id="ARBA00022741"/>
    </source>
</evidence>
<evidence type="ECO:0000256" key="9">
    <source>
        <dbReference type="ARBA" id="ARBA00022723"/>
    </source>
</evidence>
<name>A0A315ZAL8_SEDFL</name>
<keyword evidence="12 15" id="KW-0460">Magnesium</keyword>
<evidence type="ECO:0000256" key="1">
    <source>
        <dbReference type="ARBA" id="ARBA00001946"/>
    </source>
</evidence>
<evidence type="ECO:0000256" key="13">
    <source>
        <dbReference type="ARBA" id="ARBA00048811"/>
    </source>
</evidence>
<evidence type="ECO:0000256" key="4">
    <source>
        <dbReference type="ARBA" id="ARBA00008391"/>
    </source>
</evidence>
<comment type="subcellular location">
    <subcellularLocation>
        <location evidence="2 15">Cytoplasm</location>
    </subcellularLocation>
</comment>
<dbReference type="Gene3D" id="3.40.50.2020">
    <property type="match status" value="1"/>
</dbReference>
<evidence type="ECO:0000256" key="12">
    <source>
        <dbReference type="ARBA" id="ARBA00022842"/>
    </source>
</evidence>
<keyword evidence="6 15" id="KW-0963">Cytoplasm</keyword>
<evidence type="ECO:0000259" key="16">
    <source>
        <dbReference type="Pfam" id="PF00156"/>
    </source>
</evidence>
<evidence type="ECO:0000256" key="10">
    <source>
        <dbReference type="ARBA" id="ARBA00022726"/>
    </source>
</evidence>
<feature type="domain" description="Phosphoribosyltransferase" evidence="16">
    <location>
        <begin position="17"/>
        <end position="160"/>
    </location>
</feature>
<comment type="similarity">
    <text evidence="4 15">Belongs to the purine/pyrimidine phosphoribosyltransferase family.</text>
</comment>
<dbReference type="Pfam" id="PF00156">
    <property type="entry name" value="Pribosyltran"/>
    <property type="match status" value="1"/>
</dbReference>
<dbReference type="GO" id="GO:0006166">
    <property type="term" value="P:purine ribonucleoside salvage"/>
    <property type="evidence" value="ECO:0007669"/>
    <property type="project" value="UniProtKB-KW"/>
</dbReference>
<evidence type="ECO:0000256" key="5">
    <source>
        <dbReference type="ARBA" id="ARBA00011895"/>
    </source>
</evidence>
<organism evidence="17 18">
    <name type="scientific">Sediminitomix flava</name>
    <dbReference type="NCBI Taxonomy" id="379075"/>
    <lineage>
        <taxon>Bacteria</taxon>
        <taxon>Pseudomonadati</taxon>
        <taxon>Bacteroidota</taxon>
        <taxon>Cytophagia</taxon>
        <taxon>Cytophagales</taxon>
        <taxon>Flammeovirgaceae</taxon>
        <taxon>Sediminitomix</taxon>
    </lineage>
</organism>
<gene>
    <name evidence="17" type="ORF">BC781_102135</name>
</gene>
<dbReference type="InterPro" id="IPR000836">
    <property type="entry name" value="PRTase_dom"/>
</dbReference>
<sequence>MRVWDKEFVPYISKEKLHNRVQEMGKQLTADYEGEKPVFISILNGAFMFTSDLLKETKLECEVTFAKMSSYEGTESTGTVRTLIGVDNNIKGKHVIIVEDIVDTGRTMKKMIEDIEALEPASIKVVTLLSKPDARVVEVPVDYVGFEIDNLFVVGYGLDYDELGRNIDEILIVKE</sequence>
<dbReference type="GO" id="GO:0000287">
    <property type="term" value="F:magnesium ion binding"/>
    <property type="evidence" value="ECO:0007669"/>
    <property type="project" value="TreeGrafter"/>
</dbReference>
<dbReference type="InterPro" id="IPR029057">
    <property type="entry name" value="PRTase-like"/>
</dbReference>
<keyword evidence="11 15" id="KW-0547">Nucleotide-binding</keyword>
<dbReference type="OrthoDB" id="9802824at2"/>
<dbReference type="InterPro" id="IPR050408">
    <property type="entry name" value="HGPRT"/>
</dbReference>
<dbReference type="EMBL" id="QGDO01000002">
    <property type="protein sequence ID" value="PWJ42591.1"/>
    <property type="molecule type" value="Genomic_DNA"/>
</dbReference>
<dbReference type="SUPFAM" id="SSF53271">
    <property type="entry name" value="PRTase-like"/>
    <property type="match status" value="1"/>
</dbReference>
<evidence type="ECO:0000256" key="7">
    <source>
        <dbReference type="ARBA" id="ARBA00022676"/>
    </source>
</evidence>
<dbReference type="Proteomes" id="UP000245535">
    <property type="component" value="Unassembled WGS sequence"/>
</dbReference>
<evidence type="ECO:0000313" key="17">
    <source>
        <dbReference type="EMBL" id="PWJ42591.1"/>
    </source>
</evidence>
<comment type="catalytic activity">
    <reaction evidence="13">
        <text>GMP + diphosphate = guanine + 5-phospho-alpha-D-ribose 1-diphosphate</text>
        <dbReference type="Rhea" id="RHEA:25424"/>
        <dbReference type="ChEBI" id="CHEBI:16235"/>
        <dbReference type="ChEBI" id="CHEBI:33019"/>
        <dbReference type="ChEBI" id="CHEBI:58017"/>
        <dbReference type="ChEBI" id="CHEBI:58115"/>
        <dbReference type="EC" id="2.4.2.8"/>
    </reaction>
    <physiologicalReaction direction="right-to-left" evidence="13">
        <dbReference type="Rhea" id="RHEA:25426"/>
    </physiologicalReaction>
</comment>
<dbReference type="CDD" id="cd06223">
    <property type="entry name" value="PRTases_typeI"/>
    <property type="match status" value="1"/>
</dbReference>
<comment type="catalytic activity">
    <reaction evidence="14">
        <text>IMP + diphosphate = hypoxanthine + 5-phospho-alpha-D-ribose 1-diphosphate</text>
        <dbReference type="Rhea" id="RHEA:17973"/>
        <dbReference type="ChEBI" id="CHEBI:17368"/>
        <dbReference type="ChEBI" id="CHEBI:33019"/>
        <dbReference type="ChEBI" id="CHEBI:58017"/>
        <dbReference type="ChEBI" id="CHEBI:58053"/>
        <dbReference type="EC" id="2.4.2.8"/>
    </reaction>
    <physiologicalReaction direction="right-to-left" evidence="14">
        <dbReference type="Rhea" id="RHEA:17975"/>
    </physiologicalReaction>
</comment>
<dbReference type="NCBIfam" id="TIGR01203">
    <property type="entry name" value="HGPRTase"/>
    <property type="match status" value="1"/>
</dbReference>
<dbReference type="RefSeq" id="WP_109616729.1">
    <property type="nucleotide sequence ID" value="NZ_QGDO01000002.1"/>
</dbReference>
<dbReference type="GO" id="GO:0000166">
    <property type="term" value="F:nucleotide binding"/>
    <property type="evidence" value="ECO:0007669"/>
    <property type="project" value="UniProtKB-KW"/>
</dbReference>
<dbReference type="GO" id="GO:0032263">
    <property type="term" value="P:GMP salvage"/>
    <property type="evidence" value="ECO:0007669"/>
    <property type="project" value="TreeGrafter"/>
</dbReference>
<protein>
    <recommendedName>
        <fullName evidence="5 15">Hypoxanthine phosphoribosyltransferase</fullName>
        <ecNumber evidence="5 15">2.4.2.8</ecNumber>
    </recommendedName>
</protein>
<dbReference type="InterPro" id="IPR005904">
    <property type="entry name" value="Hxn_phspho_trans"/>
</dbReference>
<dbReference type="UniPathway" id="UPA00591">
    <property type="reaction ID" value="UER00648"/>
</dbReference>
<dbReference type="GO" id="GO:0032264">
    <property type="term" value="P:IMP salvage"/>
    <property type="evidence" value="ECO:0007669"/>
    <property type="project" value="UniProtKB-UniPathway"/>
</dbReference>
<keyword evidence="8 15" id="KW-0808">Transferase</keyword>
<comment type="caution">
    <text evidence="17">The sequence shown here is derived from an EMBL/GenBank/DDBJ whole genome shotgun (WGS) entry which is preliminary data.</text>
</comment>
<comment type="cofactor">
    <cofactor evidence="1 15">
        <name>Mg(2+)</name>
        <dbReference type="ChEBI" id="CHEBI:18420"/>
    </cofactor>
</comment>
<evidence type="ECO:0000256" key="3">
    <source>
        <dbReference type="ARBA" id="ARBA00004669"/>
    </source>
</evidence>
<evidence type="ECO:0000313" key="18">
    <source>
        <dbReference type="Proteomes" id="UP000245535"/>
    </source>
</evidence>
<evidence type="ECO:0000256" key="8">
    <source>
        <dbReference type="ARBA" id="ARBA00022679"/>
    </source>
</evidence>
<evidence type="ECO:0000256" key="2">
    <source>
        <dbReference type="ARBA" id="ARBA00004496"/>
    </source>
</evidence>
<reference evidence="17 18" key="1">
    <citation type="submission" date="2018-03" db="EMBL/GenBank/DDBJ databases">
        <title>Genomic Encyclopedia of Archaeal and Bacterial Type Strains, Phase II (KMG-II): from individual species to whole genera.</title>
        <authorList>
            <person name="Goeker M."/>
        </authorList>
    </citation>
    <scope>NUCLEOTIDE SEQUENCE [LARGE SCALE GENOMIC DNA]</scope>
    <source>
        <strain evidence="17 18">DSM 28229</strain>
    </source>
</reference>